<feature type="region of interest" description="Disordered" evidence="1">
    <location>
        <begin position="1"/>
        <end position="73"/>
    </location>
</feature>
<protein>
    <submittedName>
        <fullName evidence="2">Uncharacterized protein</fullName>
    </submittedName>
</protein>
<dbReference type="EMBL" id="AP022579">
    <property type="protein sequence ID" value="BBX93560.1"/>
    <property type="molecule type" value="Genomic_DNA"/>
</dbReference>
<reference evidence="2 3" key="1">
    <citation type="journal article" date="2019" name="Emerg. Microbes Infect.">
        <title>Comprehensive subspecies identification of 175 nontuberculous mycobacteria species based on 7547 genomic profiles.</title>
        <authorList>
            <person name="Matsumoto Y."/>
            <person name="Kinjo T."/>
            <person name="Motooka D."/>
            <person name="Nabeya D."/>
            <person name="Jung N."/>
            <person name="Uechi K."/>
            <person name="Horii T."/>
            <person name="Iida T."/>
            <person name="Fujita J."/>
            <person name="Nakamura S."/>
        </authorList>
    </citation>
    <scope>NUCLEOTIDE SEQUENCE [LARGE SCALE GENOMIC DNA]</scope>
    <source>
        <strain evidence="2 3">JCM 15653</strain>
    </source>
</reference>
<evidence type="ECO:0000256" key="1">
    <source>
        <dbReference type="SAM" id="MobiDB-lite"/>
    </source>
</evidence>
<proteinExistence type="predicted"/>
<sequence length="73" mass="7822">MQRLIGEQPPTRVVELGRSPAPQLYGLHQDSGPVTELRSDRGNVADQAGSGKAALGDLSQGLGSRRRTQIRDV</sequence>
<evidence type="ECO:0000313" key="2">
    <source>
        <dbReference type="EMBL" id="BBX93560.1"/>
    </source>
</evidence>
<accession>A0ABN5ZHM2</accession>
<evidence type="ECO:0000313" key="3">
    <source>
        <dbReference type="Proteomes" id="UP000466683"/>
    </source>
</evidence>
<name>A0ABN5ZHM2_9MYCO</name>
<keyword evidence="3" id="KW-1185">Reference proteome</keyword>
<organism evidence="2 3">
    <name type="scientific">Mycolicibacterium boenickei</name>
    <dbReference type="NCBI Taxonomy" id="146017"/>
    <lineage>
        <taxon>Bacteria</taxon>
        <taxon>Bacillati</taxon>
        <taxon>Actinomycetota</taxon>
        <taxon>Actinomycetes</taxon>
        <taxon>Mycobacteriales</taxon>
        <taxon>Mycobacteriaceae</taxon>
        <taxon>Mycolicibacterium</taxon>
    </lineage>
</organism>
<dbReference type="Proteomes" id="UP000466683">
    <property type="component" value="Chromosome"/>
</dbReference>
<gene>
    <name evidence="2" type="ORF">MBOE_52090</name>
</gene>
<feature type="compositionally biased region" description="Basic residues" evidence="1">
    <location>
        <begin position="64"/>
        <end position="73"/>
    </location>
</feature>